<keyword evidence="2" id="KW-1185">Reference proteome</keyword>
<gene>
    <name evidence="1" type="ORF">LSTR_LSTR009016</name>
</gene>
<proteinExistence type="predicted"/>
<evidence type="ECO:0000313" key="1">
    <source>
        <dbReference type="EMBL" id="RZF43212.1"/>
    </source>
</evidence>
<reference evidence="1 2" key="1">
    <citation type="journal article" date="2017" name="Gigascience">
        <title>Genome sequence of the small brown planthopper, Laodelphax striatellus.</title>
        <authorList>
            <person name="Zhu J."/>
            <person name="Jiang F."/>
            <person name="Wang X."/>
            <person name="Yang P."/>
            <person name="Bao Y."/>
            <person name="Zhao W."/>
            <person name="Wang W."/>
            <person name="Lu H."/>
            <person name="Wang Q."/>
            <person name="Cui N."/>
            <person name="Li J."/>
            <person name="Chen X."/>
            <person name="Luo L."/>
            <person name="Yu J."/>
            <person name="Kang L."/>
            <person name="Cui F."/>
        </authorList>
    </citation>
    <scope>NUCLEOTIDE SEQUENCE [LARGE SCALE GENOMIC DNA]</scope>
    <source>
        <strain evidence="1">Lst14</strain>
    </source>
</reference>
<protein>
    <submittedName>
        <fullName evidence="1">Uncharacterized protein</fullName>
    </submittedName>
</protein>
<name>A0A482XC24_LAOST</name>
<sequence length="526" mass="61202">MVEPYRRGYRRVGNGATRSALTCRRLCSRDLRLPIAKRDTGILLLSELFIDRRFIGSMNVQYNYNRVKINDWYSTQSGEKELNSLSVQTASAYPTLITNQTRKWSRGFTSLAESLTLFQATKLGFGPGSRLGLVALFCCGSVLVDSLLILPGPMHHAAITAVSNNWRYPCGNTLMMTRSKNLARWRYWNVEHDNDIVEGKKHPSNRPLRRIRTQIRLTQDHFMKLQREIAEIYSGVMKSVTDVHYDWLPEKQLHWFQMELKCLDKHTKVERMLPALHSGLRNYSATFESLISIRDFSNIYSRSDYNRRNSLLQRIAQELRSLLCEVETALMYMGLAVRAPGRLVEIHRHFKELTMDHTRVIIQDWGVILSYHNYLDDWTRMIRRVVGKKGNITCMLKFFQYGEKLSVLHSDLQKFAVAFEQMNLDEADGTDRKNCLTVLIEYLRELLCEVESTIIELGEKVPKTIPRSLMSAEERNLSRIRSSSESSYVSTTEKIIRDNGVLFKYKEFLEAWLKVYKIARRTNSDH</sequence>
<dbReference type="Proteomes" id="UP000291343">
    <property type="component" value="Unassembled WGS sequence"/>
</dbReference>
<dbReference type="EMBL" id="QKKF02012829">
    <property type="protein sequence ID" value="RZF43212.1"/>
    <property type="molecule type" value="Genomic_DNA"/>
</dbReference>
<evidence type="ECO:0000313" key="2">
    <source>
        <dbReference type="Proteomes" id="UP000291343"/>
    </source>
</evidence>
<dbReference type="InParanoid" id="A0A482XC24"/>
<dbReference type="OrthoDB" id="8194193at2759"/>
<dbReference type="AlphaFoldDB" id="A0A482XC24"/>
<comment type="caution">
    <text evidence="1">The sequence shown here is derived from an EMBL/GenBank/DDBJ whole genome shotgun (WGS) entry which is preliminary data.</text>
</comment>
<dbReference type="SMR" id="A0A482XC24"/>
<accession>A0A482XC24</accession>
<organism evidence="1 2">
    <name type="scientific">Laodelphax striatellus</name>
    <name type="common">Small brown planthopper</name>
    <name type="synonym">Delphax striatella</name>
    <dbReference type="NCBI Taxonomy" id="195883"/>
    <lineage>
        <taxon>Eukaryota</taxon>
        <taxon>Metazoa</taxon>
        <taxon>Ecdysozoa</taxon>
        <taxon>Arthropoda</taxon>
        <taxon>Hexapoda</taxon>
        <taxon>Insecta</taxon>
        <taxon>Pterygota</taxon>
        <taxon>Neoptera</taxon>
        <taxon>Paraneoptera</taxon>
        <taxon>Hemiptera</taxon>
        <taxon>Auchenorrhyncha</taxon>
        <taxon>Fulgoroidea</taxon>
        <taxon>Delphacidae</taxon>
        <taxon>Criomorphinae</taxon>
        <taxon>Laodelphax</taxon>
    </lineage>
</organism>